<accession>A0A3B0QBI0</accession>
<reference evidence="2" key="1">
    <citation type="submission" date="2018-06" db="EMBL/GenBank/DDBJ databases">
        <authorList>
            <consortium name="Pathogen Informatics"/>
        </authorList>
    </citation>
    <scope>NUCLEOTIDE SEQUENCE [LARGE SCALE GENOMIC DNA]</scope>
    <source>
        <strain evidence="2">NCTC10132</strain>
    </source>
</reference>
<keyword evidence="2" id="KW-1185">Reference proteome</keyword>
<sequence>MLKYLNLDVKNALKDGVKTLDNLQTKVTQIHNDVHKKEVAEKDW</sequence>
<dbReference type="EMBL" id="LS991951">
    <property type="protein sequence ID" value="SYV97293.1"/>
    <property type="molecule type" value="Genomic_DNA"/>
</dbReference>
<dbReference type="Proteomes" id="UP000257559">
    <property type="component" value="Chromosome"/>
</dbReference>
<feature type="non-terminal residue" evidence="1">
    <location>
        <position position="44"/>
    </location>
</feature>
<evidence type="ECO:0000313" key="2">
    <source>
        <dbReference type="Proteomes" id="UP000257559"/>
    </source>
</evidence>
<dbReference type="AlphaFoldDB" id="A0A3B0QBI0"/>
<gene>
    <name evidence="1" type="ORF">NCTC10132_00658</name>
</gene>
<proteinExistence type="predicted"/>
<evidence type="ECO:0000313" key="1">
    <source>
        <dbReference type="EMBL" id="SYV97293.1"/>
    </source>
</evidence>
<protein>
    <submittedName>
        <fullName evidence="1">Uncharacterized protein</fullName>
    </submittedName>
</protein>
<dbReference type="KEGG" id="medw:NCTC10132_00658"/>
<name>A0A3B0QBI0_9BACT</name>
<organism evidence="1 2">
    <name type="scientific">Mycoplasmopsis edwardii</name>
    <dbReference type="NCBI Taxonomy" id="53558"/>
    <lineage>
        <taxon>Bacteria</taxon>
        <taxon>Bacillati</taxon>
        <taxon>Mycoplasmatota</taxon>
        <taxon>Mycoplasmoidales</taxon>
        <taxon>Metamycoplasmataceae</taxon>
        <taxon>Mycoplasmopsis</taxon>
    </lineage>
</organism>